<dbReference type="AlphaFoldDB" id="A0A1M6HCY8"/>
<gene>
    <name evidence="2" type="ORF">SAMN02745176_02749</name>
</gene>
<protein>
    <submittedName>
        <fullName evidence="2">Ketosteroid isomerase homolog</fullName>
    </submittedName>
</protein>
<dbReference type="InterPro" id="IPR032710">
    <property type="entry name" value="NTF2-like_dom_sf"/>
</dbReference>
<evidence type="ECO:0000259" key="1">
    <source>
        <dbReference type="Pfam" id="PF13474"/>
    </source>
</evidence>
<keyword evidence="3" id="KW-1185">Reference proteome</keyword>
<dbReference type="RefSeq" id="WP_073026742.1">
    <property type="nucleotide sequence ID" value="NZ_FQZS01000020.1"/>
</dbReference>
<dbReference type="Proteomes" id="UP000184442">
    <property type="component" value="Unassembled WGS sequence"/>
</dbReference>
<accession>A0A1M6HCY8</accession>
<keyword evidence="2" id="KW-0413">Isomerase</keyword>
<feature type="domain" description="SnoaL-like" evidence="1">
    <location>
        <begin position="5"/>
        <end position="114"/>
    </location>
</feature>
<reference evidence="2 3" key="1">
    <citation type="submission" date="2016-11" db="EMBL/GenBank/DDBJ databases">
        <authorList>
            <person name="Jaros S."/>
            <person name="Januszkiewicz K."/>
            <person name="Wedrychowicz H."/>
        </authorList>
    </citation>
    <scope>NUCLEOTIDE SEQUENCE [LARGE SCALE GENOMIC DNA]</scope>
    <source>
        <strain evidence="2 3">DSM 19022</strain>
    </source>
</reference>
<dbReference type="Gene3D" id="3.10.450.50">
    <property type="match status" value="1"/>
</dbReference>
<dbReference type="STRING" id="1122184.SAMN02745176_02749"/>
<dbReference type="Pfam" id="PF13474">
    <property type="entry name" value="SnoaL_3"/>
    <property type="match status" value="1"/>
</dbReference>
<sequence length="124" mass="14729">MNFKEVLNLHLKAIENKDLETFITTISKEDVTLIMPNGTLINGREEFIEFHKDWFSDKDWTLNYEILKIEEGEEASFALLKVNYKDIDFNGNEYSLNYYLTLLFKKIDGEWGLIYDQNTLFNNK</sequence>
<dbReference type="GO" id="GO:0016853">
    <property type="term" value="F:isomerase activity"/>
    <property type="evidence" value="ECO:0007669"/>
    <property type="project" value="UniProtKB-KW"/>
</dbReference>
<name>A0A1M6HCY8_9FIRM</name>
<evidence type="ECO:0000313" key="2">
    <source>
        <dbReference type="EMBL" id="SHJ20062.1"/>
    </source>
</evidence>
<dbReference type="InterPro" id="IPR037401">
    <property type="entry name" value="SnoaL-like"/>
</dbReference>
<proteinExistence type="predicted"/>
<dbReference type="SUPFAM" id="SSF54427">
    <property type="entry name" value="NTF2-like"/>
    <property type="match status" value="1"/>
</dbReference>
<evidence type="ECO:0000313" key="3">
    <source>
        <dbReference type="Proteomes" id="UP000184442"/>
    </source>
</evidence>
<dbReference type="EMBL" id="FQZS01000020">
    <property type="protein sequence ID" value="SHJ20062.1"/>
    <property type="molecule type" value="Genomic_DNA"/>
</dbReference>
<organism evidence="2 3">
    <name type="scientific">Lutispora thermophila DSM 19022</name>
    <dbReference type="NCBI Taxonomy" id="1122184"/>
    <lineage>
        <taxon>Bacteria</taxon>
        <taxon>Bacillati</taxon>
        <taxon>Bacillota</taxon>
        <taxon>Clostridia</taxon>
        <taxon>Lutisporales</taxon>
        <taxon>Lutisporaceae</taxon>
        <taxon>Lutispora</taxon>
    </lineage>
</organism>
<dbReference type="OrthoDB" id="129755at2"/>